<dbReference type="Proteomes" id="UP000664779">
    <property type="component" value="Unassembled WGS sequence"/>
</dbReference>
<feature type="binding site" evidence="9">
    <location>
        <position position="8"/>
    </location>
    <ligand>
        <name>Mg(2+)</name>
        <dbReference type="ChEBI" id="CHEBI:18420"/>
        <note>catalytic</note>
    </ligand>
</feature>
<dbReference type="Pfam" id="PF09827">
    <property type="entry name" value="CRISPR_Cas2"/>
    <property type="match status" value="1"/>
</dbReference>
<dbReference type="SUPFAM" id="SSF143430">
    <property type="entry name" value="TTP0101/SSO1404-like"/>
    <property type="match status" value="1"/>
</dbReference>
<keyword evidence="5 9" id="KW-0255">Endonuclease</keyword>
<comment type="function">
    <text evidence="9">CRISPR (clustered regularly interspaced short palindromic repeat), is an adaptive immune system that provides protection against mobile genetic elements (viruses, transposable elements and conjugative plasmids). CRISPR clusters contain sequences complementary to antecedent mobile elements and target invading nucleic acids. CRISPR clusters are transcribed and processed into CRISPR RNA (crRNA). Functions as a ssRNA-specific endoribonuclease. Involved in the integration of spacer DNA into the CRISPR cassette.</text>
</comment>
<sequence>MWVMVLFDLPVMNRAERRAYTQFRDFLLDTGFEMAQFSVYLRHTSGKEAVDALIRKIEAAMPTEGKVDILQFTDKQYENIVCLRGRKRNAAQKNPSQLVMF</sequence>
<evidence type="ECO:0000313" key="11">
    <source>
        <dbReference type="Proteomes" id="UP000664779"/>
    </source>
</evidence>
<comment type="cofactor">
    <cofactor evidence="1 9">
        <name>Mg(2+)</name>
        <dbReference type="ChEBI" id="CHEBI:18420"/>
    </cofactor>
</comment>
<evidence type="ECO:0000256" key="9">
    <source>
        <dbReference type="HAMAP-Rule" id="MF_01471"/>
    </source>
</evidence>
<keyword evidence="8 9" id="KW-0051">Antiviral defense</keyword>
<evidence type="ECO:0000256" key="1">
    <source>
        <dbReference type="ARBA" id="ARBA00001946"/>
    </source>
</evidence>
<proteinExistence type="inferred from homology"/>
<name>A0A939EP98_9HYPH</name>
<dbReference type="GO" id="GO:0051607">
    <property type="term" value="P:defense response to virus"/>
    <property type="evidence" value="ECO:0007669"/>
    <property type="project" value="UniProtKB-UniRule"/>
</dbReference>
<dbReference type="GO" id="GO:0004521">
    <property type="term" value="F:RNA endonuclease activity"/>
    <property type="evidence" value="ECO:0007669"/>
    <property type="project" value="InterPro"/>
</dbReference>
<comment type="subunit">
    <text evidence="9">Homodimer, forms a heterotetramer with a Cas1 homodimer.</text>
</comment>
<keyword evidence="6 9" id="KW-0378">Hydrolase</keyword>
<evidence type="ECO:0000256" key="4">
    <source>
        <dbReference type="ARBA" id="ARBA00022723"/>
    </source>
</evidence>
<protein>
    <recommendedName>
        <fullName evidence="9">CRISPR-associated endoribonuclease Cas2</fullName>
        <ecNumber evidence="9">3.1.-.-</ecNumber>
    </recommendedName>
</protein>
<accession>A0A939EP98</accession>
<evidence type="ECO:0000256" key="8">
    <source>
        <dbReference type="ARBA" id="ARBA00023118"/>
    </source>
</evidence>
<reference evidence="10" key="1">
    <citation type="submission" date="2021-03" db="EMBL/GenBank/DDBJ databases">
        <title>Roseibium sp. CAU 1637 isolated from Incheon.</title>
        <authorList>
            <person name="Kim W."/>
        </authorList>
    </citation>
    <scope>NUCLEOTIDE SEQUENCE</scope>
    <source>
        <strain evidence="10">CAU 1637</strain>
    </source>
</reference>
<keyword evidence="11" id="KW-1185">Reference proteome</keyword>
<evidence type="ECO:0000256" key="2">
    <source>
        <dbReference type="ARBA" id="ARBA00009959"/>
    </source>
</evidence>
<dbReference type="EC" id="3.1.-.-" evidence="9"/>
<dbReference type="GO" id="GO:0046872">
    <property type="term" value="F:metal ion binding"/>
    <property type="evidence" value="ECO:0007669"/>
    <property type="project" value="UniProtKB-UniRule"/>
</dbReference>
<evidence type="ECO:0000256" key="6">
    <source>
        <dbReference type="ARBA" id="ARBA00022801"/>
    </source>
</evidence>
<dbReference type="InterPro" id="IPR021127">
    <property type="entry name" value="CRISPR_associated_Cas2"/>
</dbReference>
<dbReference type="EMBL" id="JAFLNF010000005">
    <property type="protein sequence ID" value="MBO0346033.1"/>
    <property type="molecule type" value="Genomic_DNA"/>
</dbReference>
<evidence type="ECO:0000313" key="10">
    <source>
        <dbReference type="EMBL" id="MBO0346033.1"/>
    </source>
</evidence>
<keyword evidence="4 9" id="KW-0479">Metal-binding</keyword>
<evidence type="ECO:0000256" key="7">
    <source>
        <dbReference type="ARBA" id="ARBA00022842"/>
    </source>
</evidence>
<dbReference type="AlphaFoldDB" id="A0A939EP98"/>
<keyword evidence="7 9" id="KW-0460">Magnesium</keyword>
<evidence type="ECO:0000256" key="5">
    <source>
        <dbReference type="ARBA" id="ARBA00022759"/>
    </source>
</evidence>
<comment type="caution">
    <text evidence="10">The sequence shown here is derived from an EMBL/GenBank/DDBJ whole genome shotgun (WGS) entry which is preliminary data.</text>
</comment>
<dbReference type="GO" id="GO:0016787">
    <property type="term" value="F:hydrolase activity"/>
    <property type="evidence" value="ECO:0007669"/>
    <property type="project" value="UniProtKB-KW"/>
</dbReference>
<keyword evidence="3 9" id="KW-0540">Nuclease</keyword>
<dbReference type="InterPro" id="IPR019199">
    <property type="entry name" value="Virulence_VapD/CRISPR_Cas2"/>
</dbReference>
<dbReference type="HAMAP" id="MF_01471">
    <property type="entry name" value="Cas2"/>
    <property type="match status" value="1"/>
</dbReference>
<dbReference type="NCBIfam" id="TIGR01573">
    <property type="entry name" value="cas2"/>
    <property type="match status" value="1"/>
</dbReference>
<organism evidence="10 11">
    <name type="scientific">Roseibium limicola</name>
    <dbReference type="NCBI Taxonomy" id="2816037"/>
    <lineage>
        <taxon>Bacteria</taxon>
        <taxon>Pseudomonadati</taxon>
        <taxon>Pseudomonadota</taxon>
        <taxon>Alphaproteobacteria</taxon>
        <taxon>Hyphomicrobiales</taxon>
        <taxon>Stappiaceae</taxon>
        <taxon>Roseibium</taxon>
    </lineage>
</organism>
<gene>
    <name evidence="9 10" type="primary">cas2</name>
    <name evidence="10" type="ORF">J0X15_12435</name>
</gene>
<comment type="similarity">
    <text evidence="2 9">Belongs to the CRISPR-associated endoribonuclease Cas2 protein family.</text>
</comment>
<dbReference type="GO" id="GO:0043571">
    <property type="term" value="P:maintenance of CRISPR repeat elements"/>
    <property type="evidence" value="ECO:0007669"/>
    <property type="project" value="UniProtKB-UniRule"/>
</dbReference>
<evidence type="ECO:0000256" key="3">
    <source>
        <dbReference type="ARBA" id="ARBA00022722"/>
    </source>
</evidence>